<keyword evidence="5" id="KW-1185">Reference proteome</keyword>
<sequence length="516" mass="59479">MVSTVTWLFHHVGECVCEWVNVRQYIAKRFEWPLVRTALCKCSPLISLFLPIDPVTANHLLGRFPPLFRCARAPGGGPECLLTLRVHGCSQGGVSLCTSSVRVRVGWLGNTRPDAGHRPGIVTLSTLALSSHHAYTRMPDDLSPEEHQELENIRRRKQELLDDIQRLKNEIAEVTSEIENLGSTEEKKNMQRNKQVAMGRKKFNMDPKKGIQFLKENDLLKNTSDDIAQFLYKGEGLNKTAIGDYLGERDDLNLQVLHDFVELHEFTDLNLVQALRQFLWSFRLPGEAQKIDRMMEAFAARYCQCNPGVFQSTDTCYILSFAIIMLNTSLHNPNVKDKPAVERFISMNRELLRNLYDSIKNEPFKIPEDDGNDLTHTFFNPDREGWLLKLGGRVKTWKRRWFILTDNCLYYFEYTTDKEPRGIIPLENLSIREVEDKKPNCFELYIPDNKDQVIKACKTEADGRVVEGNHTFYRISAPTSEEMDVWMNSIKAAISRDPFYEMLAARKKKVSSMKRH</sequence>
<dbReference type="OMA" id="MEGETYV"/>
<dbReference type="Ensembl" id="ENSGMOT00000027907.1">
    <property type="protein sequence ID" value="ENSGMOP00000026226.1"/>
    <property type="gene ID" value="ENSGMOG00000001466.2"/>
</dbReference>
<dbReference type="GeneTree" id="ENSGT00940000157519"/>
<proteinExistence type="predicted"/>
<dbReference type="InterPro" id="IPR000904">
    <property type="entry name" value="Sec7_dom"/>
</dbReference>
<dbReference type="PROSITE" id="PS50003">
    <property type="entry name" value="PH_DOMAIN"/>
    <property type="match status" value="1"/>
</dbReference>
<dbReference type="Gene3D" id="2.30.29.30">
    <property type="entry name" value="Pleckstrin-homology domain (PH domain)/Phosphotyrosine-binding domain (PTB)"/>
    <property type="match status" value="1"/>
</dbReference>
<dbReference type="Pfam" id="PF00169">
    <property type="entry name" value="PH"/>
    <property type="match status" value="1"/>
</dbReference>
<protein>
    <submittedName>
        <fullName evidence="4">Cytohesin 1a</fullName>
    </submittedName>
</protein>
<reference evidence="4" key="1">
    <citation type="submission" date="2025-08" db="UniProtKB">
        <authorList>
            <consortium name="Ensembl"/>
        </authorList>
    </citation>
    <scope>IDENTIFICATION</scope>
</reference>
<evidence type="ECO:0000259" key="3">
    <source>
        <dbReference type="PROSITE" id="PS50190"/>
    </source>
</evidence>
<dbReference type="Pfam" id="PF01369">
    <property type="entry name" value="Sec7"/>
    <property type="match status" value="1"/>
</dbReference>
<evidence type="ECO:0000313" key="5">
    <source>
        <dbReference type="Proteomes" id="UP000694546"/>
    </source>
</evidence>
<dbReference type="SMART" id="SM00222">
    <property type="entry name" value="Sec7"/>
    <property type="match status" value="1"/>
</dbReference>
<evidence type="ECO:0000313" key="4">
    <source>
        <dbReference type="Ensembl" id="ENSGMOP00000026226.1"/>
    </source>
</evidence>
<dbReference type="SMART" id="SM00233">
    <property type="entry name" value="PH"/>
    <property type="match status" value="1"/>
</dbReference>
<feature type="domain" description="PH" evidence="2">
    <location>
        <begin position="380"/>
        <end position="495"/>
    </location>
</feature>
<dbReference type="GO" id="GO:0005085">
    <property type="term" value="F:guanyl-nucleotide exchange factor activity"/>
    <property type="evidence" value="ECO:0007669"/>
    <property type="project" value="InterPro"/>
</dbReference>
<organism evidence="4 5">
    <name type="scientific">Gadus morhua</name>
    <name type="common">Atlantic cod</name>
    <dbReference type="NCBI Taxonomy" id="8049"/>
    <lineage>
        <taxon>Eukaryota</taxon>
        <taxon>Metazoa</taxon>
        <taxon>Chordata</taxon>
        <taxon>Craniata</taxon>
        <taxon>Vertebrata</taxon>
        <taxon>Euteleostomi</taxon>
        <taxon>Actinopterygii</taxon>
        <taxon>Neopterygii</taxon>
        <taxon>Teleostei</taxon>
        <taxon>Neoteleostei</taxon>
        <taxon>Acanthomorphata</taxon>
        <taxon>Zeiogadaria</taxon>
        <taxon>Gadariae</taxon>
        <taxon>Gadiformes</taxon>
        <taxon>Gadoidei</taxon>
        <taxon>Gadidae</taxon>
        <taxon>Gadus</taxon>
    </lineage>
</organism>
<dbReference type="InterPro" id="IPR023394">
    <property type="entry name" value="Sec7_C_sf"/>
</dbReference>
<dbReference type="InterPro" id="IPR035999">
    <property type="entry name" value="Sec7_dom_sf"/>
</dbReference>
<gene>
    <name evidence="4" type="primary">CYTH1</name>
</gene>
<feature type="domain" description="SEC7" evidence="3">
    <location>
        <begin position="185"/>
        <end position="379"/>
    </location>
</feature>
<dbReference type="GO" id="GO:0032012">
    <property type="term" value="P:regulation of ARF protein signal transduction"/>
    <property type="evidence" value="ECO:0007669"/>
    <property type="project" value="InterPro"/>
</dbReference>
<accession>A0A8C5A357</accession>
<dbReference type="PANTHER" id="PTHR10663:SF340">
    <property type="entry name" value="CYTOHESIN-1"/>
    <property type="match status" value="1"/>
</dbReference>
<dbReference type="InterPro" id="IPR011993">
    <property type="entry name" value="PH-like_dom_sf"/>
</dbReference>
<name>A0A8C5A357_GADMO</name>
<dbReference type="Gene3D" id="1.10.1000.11">
    <property type="entry name" value="Arf Nucleotide-binding Site Opener,domain 2"/>
    <property type="match status" value="1"/>
</dbReference>
<dbReference type="PANTHER" id="PTHR10663">
    <property type="entry name" value="GUANYL-NUCLEOTIDE EXCHANGE FACTOR"/>
    <property type="match status" value="1"/>
</dbReference>
<dbReference type="AlphaFoldDB" id="A0A8C5A357"/>
<dbReference type="GO" id="GO:0055113">
    <property type="term" value="P:epiboly involved in gastrulation with mouth forming second"/>
    <property type="evidence" value="ECO:0007669"/>
    <property type="project" value="Ensembl"/>
</dbReference>
<dbReference type="CDD" id="cd00171">
    <property type="entry name" value="Sec7"/>
    <property type="match status" value="1"/>
</dbReference>
<dbReference type="SUPFAM" id="SSF48425">
    <property type="entry name" value="Sec7 domain"/>
    <property type="match status" value="1"/>
</dbReference>
<evidence type="ECO:0000256" key="1">
    <source>
        <dbReference type="SAM" id="Coils"/>
    </source>
</evidence>
<dbReference type="Gene3D" id="1.10.220.20">
    <property type="match status" value="1"/>
</dbReference>
<dbReference type="SUPFAM" id="SSF50729">
    <property type="entry name" value="PH domain-like"/>
    <property type="match status" value="1"/>
</dbReference>
<dbReference type="Proteomes" id="UP000694546">
    <property type="component" value="Chromosome 2"/>
</dbReference>
<feature type="coiled-coil region" evidence="1">
    <location>
        <begin position="147"/>
        <end position="184"/>
    </location>
</feature>
<dbReference type="CDD" id="cd01252">
    <property type="entry name" value="PH_GRP1-like"/>
    <property type="match status" value="1"/>
</dbReference>
<evidence type="ECO:0000259" key="2">
    <source>
        <dbReference type="PROSITE" id="PS50003"/>
    </source>
</evidence>
<dbReference type="InterPro" id="IPR001849">
    <property type="entry name" value="PH_domain"/>
</dbReference>
<dbReference type="PROSITE" id="PS50190">
    <property type="entry name" value="SEC7"/>
    <property type="match status" value="1"/>
</dbReference>
<reference evidence="4" key="2">
    <citation type="submission" date="2025-09" db="UniProtKB">
        <authorList>
            <consortium name="Ensembl"/>
        </authorList>
    </citation>
    <scope>IDENTIFICATION</scope>
</reference>
<keyword evidence="1" id="KW-0175">Coiled coil</keyword>